<evidence type="ECO:0000313" key="6">
    <source>
        <dbReference type="EMBL" id="WGV25300.1"/>
    </source>
</evidence>
<feature type="domain" description="PAC" evidence="5">
    <location>
        <begin position="1743"/>
        <end position="1794"/>
    </location>
</feature>
<evidence type="ECO:0000259" key="3">
    <source>
        <dbReference type="PROSITE" id="PS50109"/>
    </source>
</evidence>
<dbReference type="InterPro" id="IPR003018">
    <property type="entry name" value="GAF"/>
</dbReference>
<dbReference type="CDD" id="cd00130">
    <property type="entry name" value="PAS"/>
    <property type="match status" value="1"/>
</dbReference>
<feature type="domain" description="Protein kinase" evidence="2">
    <location>
        <begin position="7"/>
        <end position="279"/>
    </location>
</feature>
<dbReference type="SUPFAM" id="SSF52540">
    <property type="entry name" value="P-loop containing nucleoside triphosphate hydrolases"/>
    <property type="match status" value="1"/>
</dbReference>
<dbReference type="Proteomes" id="UP001223520">
    <property type="component" value="Chromosome"/>
</dbReference>
<dbReference type="GO" id="GO:0005524">
    <property type="term" value="F:ATP binding"/>
    <property type="evidence" value="ECO:0007669"/>
    <property type="project" value="InterPro"/>
</dbReference>
<dbReference type="SMART" id="SM00387">
    <property type="entry name" value="HATPase_c"/>
    <property type="match status" value="1"/>
</dbReference>
<dbReference type="InterPro" id="IPR003594">
    <property type="entry name" value="HATPase_dom"/>
</dbReference>
<reference evidence="6 7" key="1">
    <citation type="journal article" date="2023" name="Limnol Oceanogr Lett">
        <title>Environmental adaptations by the intertidal Antarctic cyanobacterium Halotia branconii CENA392 as revealed using long-read genome sequencing.</title>
        <authorList>
            <person name="Dextro R.B."/>
            <person name="Delbaje E."/>
            <person name="Freitas P.N.N."/>
            <person name="Geraldes V."/>
            <person name="Pinto E."/>
            <person name="Long P.F."/>
            <person name="Fiore M.F."/>
        </authorList>
    </citation>
    <scope>NUCLEOTIDE SEQUENCE [LARGE SCALE GENOMIC DNA]</scope>
    <source>
        <strain evidence="6 7">CENA392</strain>
    </source>
</reference>
<dbReference type="CDD" id="cd16917">
    <property type="entry name" value="HATPase_UhpB-NarQ-NarX-like"/>
    <property type="match status" value="1"/>
</dbReference>
<dbReference type="KEGG" id="hbq:QI031_26720"/>
<gene>
    <name evidence="6" type="ORF">QI031_26720</name>
</gene>
<dbReference type="InterPro" id="IPR000014">
    <property type="entry name" value="PAS"/>
</dbReference>
<dbReference type="SUPFAM" id="SSF55785">
    <property type="entry name" value="PYP-like sensor domain (PAS domain)"/>
    <property type="match status" value="2"/>
</dbReference>
<dbReference type="Pfam" id="PF01590">
    <property type="entry name" value="GAF"/>
    <property type="match status" value="1"/>
</dbReference>
<keyword evidence="1" id="KW-0418">Kinase</keyword>
<dbReference type="InterPro" id="IPR013656">
    <property type="entry name" value="PAS_4"/>
</dbReference>
<sequence>MIALPEVAIQSKIYKSSTSLVYRGISLQDKRSLIVKMLKQDYPSTQELIRYRQEYEITRSLNVKGVIKAYSQQEYQRTLVILLEDFGGESLEQWMHKRPEAFYPMPLSTFLQLAIEITDILGRIHAANVIHQDINPGNIVLNPDTGVVKIIDFGIATRFNRTNPTFKSHYALKGTLPYLSPEQTGRMNRLLDYRTDFYSLGVTFYELLTGQLPFPTTDILELVHCHIAKMPVALGNREQETGNREKIPQVISDIVMKLMAKNAEDRYQSAWGIKADLEICAEKLTAIGRIDSIELGLQDVRDRFQIPQKLYGRNKEVAMLIAAFERVATSENISAREQNSNSKFPVEMMLVSGYPGIGKSVLVQEIYKPITQKCGYFIWGKFDQFQRDIPYSAIADALQKLVRQLLGESEEQIQQWRSHLLAALGSNGQIIIDVIPEVELIIGKQPPVPEVGATEAQNRFNRVFQSFVRVFSSQEHPLVIFLDDLQWIDSATLKLIELMLLDEQTQALFLIGAYRDNEVHSTHLLTLTLEKLRKQGAVIQEITLTPLTLEPLSQLIAETLHHNPDNVRYLTELVLRKTEGNPFFVNEFLRMLYSENLLTFDAENLSWQWSIPKIQSQNITENVVELMLVKLKKLPDTTQQILKLAACVGAEFNLDTLAIVCEKSPQLVFRDLFAAIQDGLIQPLSELDENLLVQEYKFLHDRVQQAAYALIDEAHKQVVHLQIGRSLLEKTSIEQLSERLFEIVDHLNHGIELVTEESERHEIARLNLVAGQKAKTAIAYNVAKKYLATGRAWLAATSWQTNYHLTLEICSATTEIAYLCGEFEQVESWVAIALQSAKTVLDTVKVYEVKIQTYIAQNQPLKAIDTALQVLQQLGISFPEQPSQSDIRHELDAIAFLLRDKQIQDLSSLPQMTEPQKLAAMRILSSITVAAYIAAPDLMPLLASKQVNLSIQYGNAFTSPVAYALCGLILCDMVKNIEFGYQFGQLALKQLSQPNTYSLKARTLMFVNIFIIHRKEHIREILPPLLAAYESGIETGDIEFAAYCAHTYCLQSFVVGKELVEVEREMKLFSQTIRQFKQKAALNWAEILQQSILNLLGGSVNPTRLVGKLYNEENRPTQHEKDGFAIFLVYFNKLILCYLFAEYDQAVENSTLASSYLLQVRATPSVPLYYLYDSLTRLAIYPESNVQIQSEILTKVALNQEKVKHWADYAPMNYLHKYYLVEAETARVLGQLFETEELYEQAIQTAKQNEYIQEEALAYELAAKHYLVRGREKIAQTYIKEAHYCYERWGATAKVRDLETRYPQFFSQSLNTTSQTIPKVSKTTSNSSPIAFDLAAVLKASQAISSEIELEPLLNSLMKILIENAGAQTGFLILENLGEWAIEAACELNDSEHICATRVLQSIPIANRLPESIINYVLRTHESVILNDATREGNFINEPYIQQNQTQSILCLPLLNKSKLVGVLYLENKLATGAFTPERFSEGDATRSQVLHLLSTQAAIAIENAKLYSKLRANESQMSQFLEAVPVGIGVVDILGRPYYANQQAIELLGKGIVPGATAEQLAEVYQLYLARTDQPYPIENLPVMRALKGDRTRIDDLEIRQDNATIPVEGWGTPVFDEQGKVVYAIAAFQDITERKQAEQLLADYNRTLEQQVAQRTAALQTSEAALRHREQELRLITDALPVCIFYTDANQCYRFVNQTCEDWFGRSRDEIVGKHKREILGEAAYQVVEPYVKQALEGQITTYETELNYSSGKKHISATYIPDVDANGQVRGYYGLIADISEQRNAALRERQRAEEASILQERNRMAREIHDTLAQAFTSIIVHLDAASQRLTLDPDAAQSHLKTGRTLARSGLADARRSVEALRPQILEEGDLHSALDRLADEMFSLTSVQVVCQAIGEPYALAKEVETNLFRIGQEALTNAFKYANGSEICIELRYESSQFILQIKDNGQGFESQSLSVGRGFGLLGMTERAQRIGAELTIVSHLGQGTEITVKVQII</sequence>
<feature type="domain" description="PAS" evidence="4">
    <location>
        <begin position="1671"/>
        <end position="1741"/>
    </location>
</feature>
<dbReference type="PROSITE" id="PS50113">
    <property type="entry name" value="PAC"/>
    <property type="match status" value="2"/>
</dbReference>
<dbReference type="InterPro" id="IPR027417">
    <property type="entry name" value="P-loop_NTPase"/>
</dbReference>
<dbReference type="GO" id="GO:0016020">
    <property type="term" value="C:membrane"/>
    <property type="evidence" value="ECO:0007669"/>
    <property type="project" value="InterPro"/>
</dbReference>
<dbReference type="Pfam" id="PF08448">
    <property type="entry name" value="PAS_4"/>
    <property type="match status" value="1"/>
</dbReference>
<dbReference type="EMBL" id="CP124543">
    <property type="protein sequence ID" value="WGV25300.1"/>
    <property type="molecule type" value="Genomic_DNA"/>
</dbReference>
<dbReference type="Pfam" id="PF02518">
    <property type="entry name" value="HATPase_c"/>
    <property type="match status" value="1"/>
</dbReference>
<dbReference type="SUPFAM" id="SSF56112">
    <property type="entry name" value="Protein kinase-like (PK-like)"/>
    <property type="match status" value="1"/>
</dbReference>
<dbReference type="PROSITE" id="PS50011">
    <property type="entry name" value="PROTEIN_KINASE_DOM"/>
    <property type="match status" value="1"/>
</dbReference>
<dbReference type="InterPro" id="IPR036890">
    <property type="entry name" value="HATPase_C_sf"/>
</dbReference>
<dbReference type="CDD" id="cd14014">
    <property type="entry name" value="STKc_PknB_like"/>
    <property type="match status" value="1"/>
</dbReference>
<keyword evidence="7" id="KW-1185">Reference proteome</keyword>
<dbReference type="PANTHER" id="PTHR43642">
    <property type="entry name" value="HYBRID SIGNAL TRANSDUCTION HISTIDINE KINASE G"/>
    <property type="match status" value="1"/>
</dbReference>
<name>A0AAJ6NRD6_9CYAN</name>
<protein>
    <submittedName>
        <fullName evidence="6">AAA family ATPase</fullName>
    </submittedName>
</protein>
<dbReference type="NCBIfam" id="TIGR00229">
    <property type="entry name" value="sensory_box"/>
    <property type="match status" value="2"/>
</dbReference>
<dbReference type="GO" id="GO:0000155">
    <property type="term" value="F:phosphorelay sensor kinase activity"/>
    <property type="evidence" value="ECO:0007669"/>
    <property type="project" value="InterPro"/>
</dbReference>
<dbReference type="SUPFAM" id="SSF55781">
    <property type="entry name" value="GAF domain-like"/>
    <property type="match status" value="1"/>
</dbReference>
<dbReference type="Pfam" id="PF13191">
    <property type="entry name" value="AAA_16"/>
    <property type="match status" value="1"/>
</dbReference>
<dbReference type="InterPro" id="IPR011009">
    <property type="entry name" value="Kinase-like_dom_sf"/>
</dbReference>
<dbReference type="Gene3D" id="3.30.565.10">
    <property type="entry name" value="Histidine kinase-like ATPase, C-terminal domain"/>
    <property type="match status" value="1"/>
</dbReference>
<dbReference type="InterPro" id="IPR029016">
    <property type="entry name" value="GAF-like_dom_sf"/>
</dbReference>
<proteinExistence type="predicted"/>
<feature type="domain" description="PAC" evidence="5">
    <location>
        <begin position="1593"/>
        <end position="1645"/>
    </location>
</feature>
<dbReference type="PANTHER" id="PTHR43642:SF1">
    <property type="entry name" value="HYBRID SIGNAL TRANSDUCTION HISTIDINE KINASE G"/>
    <property type="match status" value="1"/>
</dbReference>
<dbReference type="Pfam" id="PF13426">
    <property type="entry name" value="PAS_9"/>
    <property type="match status" value="1"/>
</dbReference>
<dbReference type="InterPro" id="IPR001610">
    <property type="entry name" value="PAC"/>
</dbReference>
<evidence type="ECO:0000256" key="1">
    <source>
        <dbReference type="ARBA" id="ARBA00022777"/>
    </source>
</evidence>
<dbReference type="Pfam" id="PF00069">
    <property type="entry name" value="Pkinase"/>
    <property type="match status" value="1"/>
</dbReference>
<dbReference type="Gene3D" id="3.40.50.300">
    <property type="entry name" value="P-loop containing nucleotide triphosphate hydrolases"/>
    <property type="match status" value="1"/>
</dbReference>
<dbReference type="InterPro" id="IPR005467">
    <property type="entry name" value="His_kinase_dom"/>
</dbReference>
<evidence type="ECO:0000259" key="2">
    <source>
        <dbReference type="PROSITE" id="PS50011"/>
    </source>
</evidence>
<dbReference type="InterPro" id="IPR053159">
    <property type="entry name" value="Hybrid_Histidine_Kinase"/>
</dbReference>
<evidence type="ECO:0000313" key="7">
    <source>
        <dbReference type="Proteomes" id="UP001223520"/>
    </source>
</evidence>
<feature type="domain" description="Histidine kinase" evidence="3">
    <location>
        <begin position="1914"/>
        <end position="2002"/>
    </location>
</feature>
<dbReference type="SUPFAM" id="SSF55874">
    <property type="entry name" value="ATPase domain of HSP90 chaperone/DNA topoisomerase II/histidine kinase"/>
    <property type="match status" value="1"/>
</dbReference>
<dbReference type="Gene3D" id="3.30.450.20">
    <property type="entry name" value="PAS domain"/>
    <property type="match status" value="2"/>
</dbReference>
<dbReference type="InterPro" id="IPR000719">
    <property type="entry name" value="Prot_kinase_dom"/>
</dbReference>
<dbReference type="InterPro" id="IPR041664">
    <property type="entry name" value="AAA_16"/>
</dbReference>
<dbReference type="GO" id="GO:0046983">
    <property type="term" value="F:protein dimerization activity"/>
    <property type="evidence" value="ECO:0007669"/>
    <property type="project" value="InterPro"/>
</dbReference>
<dbReference type="PROSITE" id="PS50112">
    <property type="entry name" value="PAS"/>
    <property type="match status" value="2"/>
</dbReference>
<dbReference type="InterPro" id="IPR000700">
    <property type="entry name" value="PAS-assoc_C"/>
</dbReference>
<dbReference type="Gene3D" id="1.10.510.10">
    <property type="entry name" value="Transferase(Phosphotransferase) domain 1"/>
    <property type="match status" value="1"/>
</dbReference>
<organism evidence="6 7">
    <name type="scientific">Halotia branconii CENA392</name>
    <dbReference type="NCBI Taxonomy" id="1539056"/>
    <lineage>
        <taxon>Bacteria</taxon>
        <taxon>Bacillati</taxon>
        <taxon>Cyanobacteriota</taxon>
        <taxon>Cyanophyceae</taxon>
        <taxon>Nostocales</taxon>
        <taxon>Nodulariaceae</taxon>
        <taxon>Halotia</taxon>
    </lineage>
</organism>
<accession>A0AAJ6NRD6</accession>
<dbReference type="SMART" id="SM00065">
    <property type="entry name" value="GAF"/>
    <property type="match status" value="1"/>
</dbReference>
<dbReference type="PROSITE" id="PS50109">
    <property type="entry name" value="HIS_KIN"/>
    <property type="match status" value="1"/>
</dbReference>
<evidence type="ECO:0000259" key="5">
    <source>
        <dbReference type="PROSITE" id="PS50113"/>
    </source>
</evidence>
<dbReference type="SMART" id="SM00086">
    <property type="entry name" value="PAC"/>
    <property type="match status" value="2"/>
</dbReference>
<dbReference type="Gene3D" id="1.20.5.1930">
    <property type="match status" value="1"/>
</dbReference>
<dbReference type="SMART" id="SM00091">
    <property type="entry name" value="PAS"/>
    <property type="match status" value="2"/>
</dbReference>
<dbReference type="InterPro" id="IPR035965">
    <property type="entry name" value="PAS-like_dom_sf"/>
</dbReference>
<evidence type="ECO:0000259" key="4">
    <source>
        <dbReference type="PROSITE" id="PS50112"/>
    </source>
</evidence>
<dbReference type="RefSeq" id="WP_281482601.1">
    <property type="nucleotide sequence ID" value="NZ_CP124543.1"/>
</dbReference>
<dbReference type="Pfam" id="PF07730">
    <property type="entry name" value="HisKA_3"/>
    <property type="match status" value="1"/>
</dbReference>
<keyword evidence="1" id="KW-0808">Transferase</keyword>
<dbReference type="InterPro" id="IPR011712">
    <property type="entry name" value="Sig_transdc_His_kin_sub3_dim/P"/>
</dbReference>
<dbReference type="Gene3D" id="3.30.450.40">
    <property type="match status" value="1"/>
</dbReference>
<feature type="domain" description="PAS" evidence="4">
    <location>
        <begin position="1514"/>
        <end position="1550"/>
    </location>
</feature>